<dbReference type="InterPro" id="IPR058625">
    <property type="entry name" value="MdtA-like_BSH"/>
</dbReference>
<dbReference type="AlphaFoldDB" id="A0A1J5QU61"/>
<evidence type="ECO:0000256" key="1">
    <source>
        <dbReference type="ARBA" id="ARBA00004236"/>
    </source>
</evidence>
<evidence type="ECO:0000256" key="2">
    <source>
        <dbReference type="ARBA" id="ARBA00022448"/>
    </source>
</evidence>
<dbReference type="Pfam" id="PF25944">
    <property type="entry name" value="Beta-barrel_RND"/>
    <property type="match status" value="1"/>
</dbReference>
<dbReference type="EMBL" id="MLJW01000435">
    <property type="protein sequence ID" value="OIQ87193.1"/>
    <property type="molecule type" value="Genomic_DNA"/>
</dbReference>
<comment type="subcellular location">
    <subcellularLocation>
        <location evidence="1">Cell membrane</location>
    </subcellularLocation>
</comment>
<dbReference type="Pfam" id="PF25967">
    <property type="entry name" value="RND-MFP_C"/>
    <property type="match status" value="1"/>
</dbReference>
<evidence type="ECO:0000256" key="4">
    <source>
        <dbReference type="ARBA" id="ARBA00022519"/>
    </source>
</evidence>
<dbReference type="Pfam" id="PF25876">
    <property type="entry name" value="HH_MFP_RND"/>
    <property type="match status" value="1"/>
</dbReference>
<dbReference type="Gene3D" id="2.40.30.170">
    <property type="match status" value="1"/>
</dbReference>
<dbReference type="InterPro" id="IPR006143">
    <property type="entry name" value="RND_pump_MFP"/>
</dbReference>
<keyword evidence="3" id="KW-1003">Cell membrane</keyword>
<dbReference type="SUPFAM" id="SSF111369">
    <property type="entry name" value="HlyD-like secretion proteins"/>
    <property type="match status" value="1"/>
</dbReference>
<name>A0A1J5QU61_9ZZZZ</name>
<protein>
    <submittedName>
        <fullName evidence="11">Multidrug resistance protein MdtA</fullName>
    </submittedName>
</protein>
<dbReference type="GO" id="GO:0015562">
    <property type="term" value="F:efflux transmembrane transporter activity"/>
    <property type="evidence" value="ECO:0007669"/>
    <property type="project" value="TreeGrafter"/>
</dbReference>
<dbReference type="Gene3D" id="2.40.420.20">
    <property type="match status" value="1"/>
</dbReference>
<feature type="region of interest" description="Disordered" evidence="6">
    <location>
        <begin position="483"/>
        <end position="503"/>
    </location>
</feature>
<evidence type="ECO:0000313" key="11">
    <source>
        <dbReference type="EMBL" id="OIQ87193.1"/>
    </source>
</evidence>
<dbReference type="InterPro" id="IPR058624">
    <property type="entry name" value="MdtA-like_HH"/>
</dbReference>
<comment type="caution">
    <text evidence="11">The sequence shown here is derived from an EMBL/GenBank/DDBJ whole genome shotgun (WGS) entry which is preliminary data.</text>
</comment>
<dbReference type="InterPro" id="IPR058626">
    <property type="entry name" value="MdtA-like_b-barrel"/>
</dbReference>
<dbReference type="Gene3D" id="1.10.287.470">
    <property type="entry name" value="Helix hairpin bin"/>
    <property type="match status" value="1"/>
</dbReference>
<keyword evidence="5" id="KW-0472">Membrane</keyword>
<dbReference type="InterPro" id="IPR058627">
    <property type="entry name" value="MdtA-like_C"/>
</dbReference>
<sequence>MPALHPAGKIRAGATTRFRRGDVHENPQNAIRPPRIAQCGSFVNASSGCLADAPALLRTVSRLLSMTAPTPASDSVAITQPASRRGRWLLTILALLVAGGLWWRLGDVGHAQKGPGGMGRGEQGPQPVTAAVAKAQPLPVWFTALGTVTPRSLVNVMPRVAGLLQSVDYKQGRMVRAGQLLAQIDPRPFQIAVEQAQAQVEQTAAQLAGAQRDLVRYETLLGQDSIAAQQVSDQRATVAQLKATLDANKAALNNAKLQLSWTRITAPVAGLAGLRPVDAGNMVSTNGAIGAAGSTPTSTSTSTTGATPVAVIAQVQPIDVAFSLPQQQLQPVLDALRAGRRPLVQAWDSTRSHELAAGTLYAADNRIDASTGTLMLRAEFANRGLELYPNQFVDVRVLLRTVAGAVVVPTPAVAVGAPGTYVYVIGAAGKVALRRVSTGATDAGLTQITAGLNPGEQVVTDGLDRLHDGAVVHVVPSRAASAATPRAAAGASGARGAGGAHRP</sequence>
<dbReference type="Gene3D" id="2.40.50.100">
    <property type="match status" value="1"/>
</dbReference>
<evidence type="ECO:0000256" key="6">
    <source>
        <dbReference type="SAM" id="MobiDB-lite"/>
    </source>
</evidence>
<feature type="domain" description="Multidrug resistance protein MdtA-like alpha-helical hairpin" evidence="7">
    <location>
        <begin position="194"/>
        <end position="262"/>
    </location>
</feature>
<dbReference type="PANTHER" id="PTHR30469:SF12">
    <property type="entry name" value="MULTIDRUG RESISTANCE PROTEIN MDTA"/>
    <property type="match status" value="1"/>
</dbReference>
<feature type="domain" description="Multidrug resistance protein MdtA-like C-terminal permuted SH3" evidence="10">
    <location>
        <begin position="405"/>
        <end position="465"/>
    </location>
</feature>
<dbReference type="PANTHER" id="PTHR30469">
    <property type="entry name" value="MULTIDRUG RESISTANCE PROTEIN MDTA"/>
    <property type="match status" value="1"/>
</dbReference>
<feature type="compositionally biased region" description="Gly residues" evidence="6">
    <location>
        <begin position="493"/>
        <end position="503"/>
    </location>
</feature>
<evidence type="ECO:0000256" key="5">
    <source>
        <dbReference type="ARBA" id="ARBA00023136"/>
    </source>
</evidence>
<dbReference type="NCBIfam" id="TIGR01730">
    <property type="entry name" value="RND_mfp"/>
    <property type="match status" value="2"/>
</dbReference>
<dbReference type="GO" id="GO:1990281">
    <property type="term" value="C:efflux pump complex"/>
    <property type="evidence" value="ECO:0007669"/>
    <property type="project" value="TreeGrafter"/>
</dbReference>
<gene>
    <name evidence="11" type="primary">mdtA_33</name>
    <name evidence="11" type="ORF">GALL_309510</name>
</gene>
<organism evidence="11">
    <name type="scientific">mine drainage metagenome</name>
    <dbReference type="NCBI Taxonomy" id="410659"/>
    <lineage>
        <taxon>unclassified sequences</taxon>
        <taxon>metagenomes</taxon>
        <taxon>ecological metagenomes</taxon>
    </lineage>
</organism>
<proteinExistence type="predicted"/>
<evidence type="ECO:0000259" key="9">
    <source>
        <dbReference type="Pfam" id="PF25944"/>
    </source>
</evidence>
<keyword evidence="2" id="KW-0813">Transport</keyword>
<evidence type="ECO:0000259" key="7">
    <source>
        <dbReference type="Pfam" id="PF25876"/>
    </source>
</evidence>
<evidence type="ECO:0000259" key="8">
    <source>
        <dbReference type="Pfam" id="PF25917"/>
    </source>
</evidence>
<reference evidence="11" key="1">
    <citation type="submission" date="2016-10" db="EMBL/GenBank/DDBJ databases">
        <title>Sequence of Gallionella enrichment culture.</title>
        <authorList>
            <person name="Poehlein A."/>
            <person name="Muehling M."/>
            <person name="Daniel R."/>
        </authorList>
    </citation>
    <scope>NUCLEOTIDE SEQUENCE</scope>
</reference>
<evidence type="ECO:0000259" key="10">
    <source>
        <dbReference type="Pfam" id="PF25967"/>
    </source>
</evidence>
<evidence type="ECO:0000256" key="3">
    <source>
        <dbReference type="ARBA" id="ARBA00022475"/>
    </source>
</evidence>
<dbReference type="Pfam" id="PF25917">
    <property type="entry name" value="BSH_RND"/>
    <property type="match status" value="1"/>
</dbReference>
<feature type="domain" description="Multidrug resistance protein MdtA-like beta-barrel" evidence="9">
    <location>
        <begin position="317"/>
        <end position="399"/>
    </location>
</feature>
<keyword evidence="4" id="KW-0997">Cell inner membrane</keyword>
<accession>A0A1J5QU61</accession>
<feature type="domain" description="Multidrug resistance protein MdtA-like barrel-sandwich hybrid" evidence="8">
    <location>
        <begin position="154"/>
        <end position="287"/>
    </location>
</feature>
<feature type="compositionally biased region" description="Low complexity" evidence="6">
    <location>
        <begin position="483"/>
        <end position="492"/>
    </location>
</feature>